<dbReference type="PROSITE" id="PS50262">
    <property type="entry name" value="G_PROTEIN_RECEP_F1_2"/>
    <property type="match status" value="1"/>
</dbReference>
<proteinExistence type="inferred from homology"/>
<comment type="similarity">
    <text evidence="2">Belongs to the G-protein coupled receptor 1 family.</text>
</comment>
<dbReference type="PANTHER" id="PTHR24241">
    <property type="entry name" value="NEUROPEPTIDE RECEPTOR-RELATED G-PROTEIN COUPLED RECEPTOR"/>
    <property type="match status" value="1"/>
</dbReference>
<dbReference type="SUPFAM" id="SSF81321">
    <property type="entry name" value="Family A G protein-coupled receptor-like"/>
    <property type="match status" value="1"/>
</dbReference>
<sequence length="257" mass="28732">MERIEVGAGVHETSIFLFGFLLTKVELQISTPAALCPYCSLHIRAAQDGGGNEYARSTRLRCSDMRRMQRAQYRTLRLTVVIVLAFFLCWTPYVVMVLWYQLDAASAKDVDDYLQSSLFMFAVSNSCVNPLVYGSYTGRFKLPCCQPGCFPPERVRPQPTFKDNDGRYYSSLRRISRRTLHSWIPKTVVAAVATVGAKQERAALPRDCGPLCIVEMRDMCAFTADGGCMPSPMEPRSAQVNRAAHCAALSPKKNHSL</sequence>
<evidence type="ECO:0000259" key="9">
    <source>
        <dbReference type="PROSITE" id="PS50262"/>
    </source>
</evidence>
<feature type="transmembrane region" description="Helical" evidence="8">
    <location>
        <begin position="113"/>
        <end position="133"/>
    </location>
</feature>
<evidence type="ECO:0000313" key="11">
    <source>
        <dbReference type="Proteomes" id="UP000821853"/>
    </source>
</evidence>
<protein>
    <recommendedName>
        <fullName evidence="9">G-protein coupled receptors family 1 profile domain-containing protein</fullName>
    </recommendedName>
</protein>
<dbReference type="GO" id="GO:0032870">
    <property type="term" value="P:cellular response to hormone stimulus"/>
    <property type="evidence" value="ECO:0007669"/>
    <property type="project" value="TreeGrafter"/>
</dbReference>
<dbReference type="Pfam" id="PF00001">
    <property type="entry name" value="7tm_1"/>
    <property type="match status" value="1"/>
</dbReference>
<evidence type="ECO:0000256" key="7">
    <source>
        <dbReference type="ARBA" id="ARBA00023170"/>
    </source>
</evidence>
<accession>A0A9J6FUF7</accession>
<evidence type="ECO:0000256" key="4">
    <source>
        <dbReference type="ARBA" id="ARBA00022692"/>
    </source>
</evidence>
<comment type="caution">
    <text evidence="10">The sequence shown here is derived from an EMBL/GenBank/DDBJ whole genome shotgun (WGS) entry which is preliminary data.</text>
</comment>
<organism evidence="10 11">
    <name type="scientific">Haemaphysalis longicornis</name>
    <name type="common">Bush tick</name>
    <dbReference type="NCBI Taxonomy" id="44386"/>
    <lineage>
        <taxon>Eukaryota</taxon>
        <taxon>Metazoa</taxon>
        <taxon>Ecdysozoa</taxon>
        <taxon>Arthropoda</taxon>
        <taxon>Chelicerata</taxon>
        <taxon>Arachnida</taxon>
        <taxon>Acari</taxon>
        <taxon>Parasitiformes</taxon>
        <taxon>Ixodida</taxon>
        <taxon>Ixodoidea</taxon>
        <taxon>Ixodidae</taxon>
        <taxon>Haemaphysalinae</taxon>
        <taxon>Haemaphysalis</taxon>
    </lineage>
</organism>
<dbReference type="PANTHER" id="PTHR24241:SF190">
    <property type="entry name" value="CARDIOACCELERATORY PEPTIDE RECEPTOR-LIKE PROTEIN"/>
    <property type="match status" value="1"/>
</dbReference>
<dbReference type="EMBL" id="JABSTR010000005">
    <property type="protein sequence ID" value="KAH9369814.1"/>
    <property type="molecule type" value="Genomic_DNA"/>
</dbReference>
<dbReference type="InterPro" id="IPR017452">
    <property type="entry name" value="GPCR_Rhodpsn_7TM"/>
</dbReference>
<dbReference type="GO" id="GO:0004930">
    <property type="term" value="F:G protein-coupled receptor activity"/>
    <property type="evidence" value="ECO:0007669"/>
    <property type="project" value="InterPro"/>
</dbReference>
<dbReference type="AlphaFoldDB" id="A0A9J6FUF7"/>
<dbReference type="OrthoDB" id="6422738at2759"/>
<evidence type="ECO:0000256" key="6">
    <source>
        <dbReference type="ARBA" id="ARBA00023136"/>
    </source>
</evidence>
<feature type="transmembrane region" description="Helical" evidence="8">
    <location>
        <begin position="75"/>
        <end position="101"/>
    </location>
</feature>
<dbReference type="Gene3D" id="1.20.1070.10">
    <property type="entry name" value="Rhodopsin 7-helix transmembrane proteins"/>
    <property type="match status" value="1"/>
</dbReference>
<dbReference type="Proteomes" id="UP000821853">
    <property type="component" value="Chromosome 3"/>
</dbReference>
<dbReference type="VEuPathDB" id="VectorBase:HLOH_046578"/>
<evidence type="ECO:0000313" key="10">
    <source>
        <dbReference type="EMBL" id="KAH9369814.1"/>
    </source>
</evidence>
<dbReference type="GO" id="GO:0042277">
    <property type="term" value="F:peptide binding"/>
    <property type="evidence" value="ECO:0007669"/>
    <property type="project" value="TreeGrafter"/>
</dbReference>
<evidence type="ECO:0000256" key="2">
    <source>
        <dbReference type="ARBA" id="ARBA00010663"/>
    </source>
</evidence>
<keyword evidence="6 8" id="KW-0472">Membrane</keyword>
<dbReference type="GO" id="GO:0005886">
    <property type="term" value="C:plasma membrane"/>
    <property type="evidence" value="ECO:0007669"/>
    <property type="project" value="UniProtKB-SubCell"/>
</dbReference>
<keyword evidence="7" id="KW-0675">Receptor</keyword>
<evidence type="ECO:0000256" key="5">
    <source>
        <dbReference type="ARBA" id="ARBA00022989"/>
    </source>
</evidence>
<comment type="subcellular location">
    <subcellularLocation>
        <location evidence="1">Cell membrane</location>
        <topology evidence="1">Multi-pass membrane protein</topology>
    </subcellularLocation>
</comment>
<evidence type="ECO:0000256" key="3">
    <source>
        <dbReference type="ARBA" id="ARBA00022475"/>
    </source>
</evidence>
<evidence type="ECO:0000256" key="1">
    <source>
        <dbReference type="ARBA" id="ARBA00004651"/>
    </source>
</evidence>
<name>A0A9J6FUF7_HAELO</name>
<keyword evidence="11" id="KW-1185">Reference proteome</keyword>
<feature type="domain" description="G-protein coupled receptors family 1 profile" evidence="9">
    <location>
        <begin position="1"/>
        <end position="133"/>
    </location>
</feature>
<keyword evidence="4 8" id="KW-0812">Transmembrane</keyword>
<reference evidence="10 11" key="1">
    <citation type="journal article" date="2020" name="Cell">
        <title>Large-Scale Comparative Analyses of Tick Genomes Elucidate Their Genetic Diversity and Vector Capacities.</title>
        <authorList>
            <consortium name="Tick Genome and Microbiome Consortium (TIGMIC)"/>
            <person name="Jia N."/>
            <person name="Wang J."/>
            <person name="Shi W."/>
            <person name="Du L."/>
            <person name="Sun Y."/>
            <person name="Zhan W."/>
            <person name="Jiang J.F."/>
            <person name="Wang Q."/>
            <person name="Zhang B."/>
            <person name="Ji P."/>
            <person name="Bell-Sakyi L."/>
            <person name="Cui X.M."/>
            <person name="Yuan T.T."/>
            <person name="Jiang B.G."/>
            <person name="Yang W.F."/>
            <person name="Lam T.T."/>
            <person name="Chang Q.C."/>
            <person name="Ding S.J."/>
            <person name="Wang X.J."/>
            <person name="Zhu J.G."/>
            <person name="Ruan X.D."/>
            <person name="Zhao L."/>
            <person name="Wei J.T."/>
            <person name="Ye R.Z."/>
            <person name="Que T.C."/>
            <person name="Du C.H."/>
            <person name="Zhou Y.H."/>
            <person name="Cheng J.X."/>
            <person name="Dai P.F."/>
            <person name="Guo W.B."/>
            <person name="Han X.H."/>
            <person name="Huang E.J."/>
            <person name="Li L.F."/>
            <person name="Wei W."/>
            <person name="Gao Y.C."/>
            <person name="Liu J.Z."/>
            <person name="Shao H.Z."/>
            <person name="Wang X."/>
            <person name="Wang C.C."/>
            <person name="Yang T.C."/>
            <person name="Huo Q.B."/>
            <person name="Li W."/>
            <person name="Chen H.Y."/>
            <person name="Chen S.E."/>
            <person name="Zhou L.G."/>
            <person name="Ni X.B."/>
            <person name="Tian J.H."/>
            <person name="Sheng Y."/>
            <person name="Liu T."/>
            <person name="Pan Y.S."/>
            <person name="Xia L.Y."/>
            <person name="Li J."/>
            <person name="Zhao F."/>
            <person name="Cao W.C."/>
        </authorList>
    </citation>
    <scope>NUCLEOTIDE SEQUENCE [LARGE SCALE GENOMIC DNA]</scope>
    <source>
        <strain evidence="10">HaeL-2018</strain>
    </source>
</reference>
<gene>
    <name evidence="10" type="ORF">HPB48_019151</name>
</gene>
<dbReference type="PRINTS" id="PR00237">
    <property type="entry name" value="GPCRRHODOPSN"/>
</dbReference>
<dbReference type="InterPro" id="IPR000276">
    <property type="entry name" value="GPCR_Rhodpsn"/>
</dbReference>
<keyword evidence="3" id="KW-1003">Cell membrane</keyword>
<keyword evidence="5 8" id="KW-1133">Transmembrane helix</keyword>
<evidence type="ECO:0000256" key="8">
    <source>
        <dbReference type="SAM" id="Phobius"/>
    </source>
</evidence>